<comment type="caution">
    <text evidence="5">The sequence shown here is derived from an EMBL/GenBank/DDBJ whole genome shotgun (WGS) entry which is preliminary data.</text>
</comment>
<dbReference type="Gene3D" id="2.60.40.2020">
    <property type="match status" value="1"/>
</dbReference>
<name>A0AAD1Y2N1_EUPCR</name>
<evidence type="ECO:0000313" key="5">
    <source>
        <dbReference type="EMBL" id="CAI2382840.1"/>
    </source>
</evidence>
<dbReference type="Pfam" id="PF09394">
    <property type="entry name" value="Inhibitor_I42"/>
    <property type="match status" value="1"/>
</dbReference>
<dbReference type="GO" id="GO:0004869">
    <property type="term" value="F:cysteine-type endopeptidase inhibitor activity"/>
    <property type="evidence" value="ECO:0007669"/>
    <property type="project" value="UniProtKB-KW"/>
</dbReference>
<dbReference type="PANTHER" id="PTHR36530:SF1">
    <property type="entry name" value="AMOEBIASIN-1"/>
    <property type="match status" value="1"/>
</dbReference>
<evidence type="ECO:0000313" key="6">
    <source>
        <dbReference type="Proteomes" id="UP001295684"/>
    </source>
</evidence>
<dbReference type="AlphaFoldDB" id="A0AAD1Y2N1"/>
<gene>
    <name evidence="5" type="ORF">ECRASSUSDP1_LOCUS24328</name>
</gene>
<reference evidence="5" key="1">
    <citation type="submission" date="2023-07" db="EMBL/GenBank/DDBJ databases">
        <authorList>
            <consortium name="AG Swart"/>
            <person name="Singh M."/>
            <person name="Singh A."/>
            <person name="Seah K."/>
            <person name="Emmerich C."/>
        </authorList>
    </citation>
    <scope>NUCLEOTIDE SEQUENCE</scope>
    <source>
        <strain evidence="5">DP1</strain>
    </source>
</reference>
<keyword evidence="6" id="KW-1185">Reference proteome</keyword>
<dbReference type="EMBL" id="CAMPGE010025044">
    <property type="protein sequence ID" value="CAI2382840.1"/>
    <property type="molecule type" value="Genomic_DNA"/>
</dbReference>
<feature type="chain" id="PRO_5041937361" description="Proteinase inhibitor I42 chagasin domain-containing protein" evidence="3">
    <location>
        <begin position="19"/>
        <end position="156"/>
    </location>
</feature>
<evidence type="ECO:0000256" key="1">
    <source>
        <dbReference type="ARBA" id="ARBA00022690"/>
    </source>
</evidence>
<dbReference type="InterPro" id="IPR052781">
    <property type="entry name" value="Cys_protease_inhibitor_I42"/>
</dbReference>
<keyword evidence="1" id="KW-0646">Protease inhibitor</keyword>
<dbReference type="InterPro" id="IPR036331">
    <property type="entry name" value="Chagasin-like_sf"/>
</dbReference>
<dbReference type="InterPro" id="IPR018990">
    <property type="entry name" value="Prot_inh_I42_chagasin"/>
</dbReference>
<evidence type="ECO:0000256" key="2">
    <source>
        <dbReference type="ARBA" id="ARBA00022704"/>
    </source>
</evidence>
<accession>A0AAD1Y2N1</accession>
<keyword evidence="3" id="KW-0732">Signal</keyword>
<evidence type="ECO:0000259" key="4">
    <source>
        <dbReference type="Pfam" id="PF09394"/>
    </source>
</evidence>
<keyword evidence="2" id="KW-0789">Thiol protease inhibitor</keyword>
<organism evidence="5 6">
    <name type="scientific">Euplotes crassus</name>
    <dbReference type="NCBI Taxonomy" id="5936"/>
    <lineage>
        <taxon>Eukaryota</taxon>
        <taxon>Sar</taxon>
        <taxon>Alveolata</taxon>
        <taxon>Ciliophora</taxon>
        <taxon>Intramacronucleata</taxon>
        <taxon>Spirotrichea</taxon>
        <taxon>Hypotrichia</taxon>
        <taxon>Euplotida</taxon>
        <taxon>Euplotidae</taxon>
        <taxon>Moneuplotes</taxon>
    </lineage>
</organism>
<feature type="domain" description="Proteinase inhibitor I42 chagasin" evidence="4">
    <location>
        <begin position="47"/>
        <end position="128"/>
    </location>
</feature>
<dbReference type="SUPFAM" id="SSF141066">
    <property type="entry name" value="ICP-like"/>
    <property type="match status" value="1"/>
</dbReference>
<dbReference type="Proteomes" id="UP001295684">
    <property type="component" value="Unassembled WGS sequence"/>
</dbReference>
<proteinExistence type="predicted"/>
<protein>
    <recommendedName>
        <fullName evidence="4">Proteinase inhibitor I42 chagasin domain-containing protein</fullName>
    </recommendedName>
</protein>
<evidence type="ECO:0000256" key="3">
    <source>
        <dbReference type="SAM" id="SignalP"/>
    </source>
</evidence>
<sequence length="156" mass="17575">MNTKLLVFVICFLAVLYAQEKDGKDEGNIIDFRFSSHTHGFRETVHAKVGDKIRITLDENQTTGYQWMVPEAVEEYNVIWSLDSSEYESSPSNGMVGVGGTRTIVLSVNKPGDEMLTFVYGRPWLYEKAIDAFIKVGYFNAQLMEGHAIQLNIIAS</sequence>
<dbReference type="PANTHER" id="PTHR36530">
    <property type="entry name" value="INHIBITOR OF CYSTEINE PEPTIDASE"/>
    <property type="match status" value="1"/>
</dbReference>
<feature type="signal peptide" evidence="3">
    <location>
        <begin position="1"/>
        <end position="18"/>
    </location>
</feature>